<evidence type="ECO:0000313" key="1">
    <source>
        <dbReference type="EMBL" id="AIE83834.1"/>
    </source>
</evidence>
<proteinExistence type="predicted"/>
<organism evidence="1 2">
    <name type="scientific">Fimbriimonas ginsengisoli Gsoil 348</name>
    <dbReference type="NCBI Taxonomy" id="661478"/>
    <lineage>
        <taxon>Bacteria</taxon>
        <taxon>Bacillati</taxon>
        <taxon>Armatimonadota</taxon>
        <taxon>Fimbriimonadia</taxon>
        <taxon>Fimbriimonadales</taxon>
        <taxon>Fimbriimonadaceae</taxon>
        <taxon>Fimbriimonas</taxon>
    </lineage>
</organism>
<keyword evidence="2" id="KW-1185">Reference proteome</keyword>
<dbReference type="STRING" id="661478.OP10G_0466"/>
<dbReference type="OrthoDB" id="3812886at2"/>
<evidence type="ECO:0000313" key="2">
    <source>
        <dbReference type="Proteomes" id="UP000027982"/>
    </source>
</evidence>
<name>A0A068NQE5_FIMGI</name>
<dbReference type="HOGENOM" id="CLU_899473_0_0_0"/>
<gene>
    <name evidence="1" type="ORF">OP10G_0466</name>
</gene>
<dbReference type="AlphaFoldDB" id="A0A068NQE5"/>
<dbReference type="EMBL" id="CP007139">
    <property type="protein sequence ID" value="AIE83834.1"/>
    <property type="molecule type" value="Genomic_DNA"/>
</dbReference>
<protein>
    <submittedName>
        <fullName evidence="1">Uncharacterized protein</fullName>
    </submittedName>
</protein>
<dbReference type="KEGG" id="fgi:OP10G_0466"/>
<accession>A0A068NQE5</accession>
<dbReference type="RefSeq" id="WP_025227505.1">
    <property type="nucleotide sequence ID" value="NZ_CP007139.1"/>
</dbReference>
<reference evidence="1 2" key="1">
    <citation type="journal article" date="2014" name="PLoS ONE">
        <title>The first complete genome sequence of the class fimbriimonadia in the phylum armatimonadetes.</title>
        <authorList>
            <person name="Hu Z.Y."/>
            <person name="Wang Y.Z."/>
            <person name="Im W.T."/>
            <person name="Wang S.Y."/>
            <person name="Zhao G.P."/>
            <person name="Zheng H.J."/>
            <person name="Quan Z.X."/>
        </authorList>
    </citation>
    <scope>NUCLEOTIDE SEQUENCE [LARGE SCALE GENOMIC DNA]</scope>
    <source>
        <strain evidence="1">Gsoil 348</strain>
    </source>
</reference>
<sequence length="298" mass="32937">MSDSPVPEWASFFSPERFAIFVERLERALKNASVRYELDLETGSWKELGDTSGKVYGIVNLAQICNQMPMDDWDSEIEPFLDRIRGAHSEAEVPASFEEVRPILRVRLFAAESVDPSMLVTKQVAPGFITCLAVDLPDKILTVSPERAAGYGVPLEELFDIGFTNVMLTSGVERREFQVSDEAEIVSLSSDDYFVASIALVLTKFLGIEPPYGRLVAVPARHQSLSVSLTKASALGALGPLIHATRGMFRDGPGSISPYVYWVLGDRWERLEVEIGEEGVGVEGPNVFIEEVLRPLLE</sequence>
<dbReference type="Proteomes" id="UP000027982">
    <property type="component" value="Chromosome"/>
</dbReference>